<dbReference type="InterPro" id="IPR046668">
    <property type="entry name" value="DUF6538"/>
</dbReference>
<dbReference type="InterPro" id="IPR013762">
    <property type="entry name" value="Integrase-like_cat_sf"/>
</dbReference>
<sequence length="556" mass="62542">MEKIEGAKLIGKTWHYYKRIPKRLVEAYGLPEFKRGSMHTKDPDKAKQLARAMLAELDELAAKLDSVSERAKVFGDLSPKEQDRLESDIARNVKALPADQRQLVQKAGGVWGAGAAMRTHETLAAFQKAGLGADYALKDDMGEEYDPDHREREEVRDVADINLDERKGKALRDALTAADVIEPTADAVTGLRSLMEQFCEAKGYVHTAARQNKTRRQYEYAVRRFIEYHGDLPVADMEVAHLSSFSRDFLKLPVSSRKDIRPLAFWDAVRAADAEGLPRADPRTRDQNLTLLKALMAYAVREGKRPAPNPWDRYVATVAKQTVGARRARKPYSFSRDEMNAIIAHVRARRDPSTVDFWAPLIGAHHGMRLEEVCQLHVADFTTEEGYACVGVTDDIEGGGDKSVKTENSYRIIPLHPKLLELGLNSFVERRRQAGAGVLFMEAERHSGALHDILPDRDGRYGTNYGSRFRDTELKRRLGMKGNRIGFHSFRHGWTDLARNTGEDGSPMIAYEHRLALAGRDTETGERILDGTERRYGHGFSIKVLAAELAKIKVMH</sequence>
<dbReference type="Proteomes" id="UP000281128">
    <property type="component" value="Unassembled WGS sequence"/>
</dbReference>
<dbReference type="GO" id="GO:0015074">
    <property type="term" value="P:DNA integration"/>
    <property type="evidence" value="ECO:0007669"/>
    <property type="project" value="UniProtKB-KW"/>
</dbReference>
<dbReference type="Pfam" id="PF20172">
    <property type="entry name" value="DUF6538"/>
    <property type="match status" value="1"/>
</dbReference>
<evidence type="ECO:0000256" key="3">
    <source>
        <dbReference type="ARBA" id="ARBA00023125"/>
    </source>
</evidence>
<dbReference type="AlphaFoldDB" id="A0A3A8ATS5"/>
<dbReference type="SUPFAM" id="SSF56349">
    <property type="entry name" value="DNA breaking-rejoining enzymes"/>
    <property type="match status" value="1"/>
</dbReference>
<keyword evidence="3" id="KW-0238">DNA-binding</keyword>
<accession>A0A3A8ATS5</accession>
<evidence type="ECO:0000256" key="4">
    <source>
        <dbReference type="ARBA" id="ARBA00023172"/>
    </source>
</evidence>
<dbReference type="Gene3D" id="1.10.150.130">
    <property type="match status" value="1"/>
</dbReference>
<protein>
    <recommendedName>
        <fullName evidence="5">DUF6538 domain-containing protein</fullName>
    </recommendedName>
</protein>
<dbReference type="GO" id="GO:0003677">
    <property type="term" value="F:DNA binding"/>
    <property type="evidence" value="ECO:0007669"/>
    <property type="project" value="UniProtKB-KW"/>
</dbReference>
<dbReference type="PANTHER" id="PTHR30349:SF41">
    <property type="entry name" value="INTEGRASE_RECOMBINASE PROTEIN MJ0367-RELATED"/>
    <property type="match status" value="1"/>
</dbReference>
<dbReference type="InterPro" id="IPR010998">
    <property type="entry name" value="Integrase_recombinase_N"/>
</dbReference>
<keyword evidence="4" id="KW-0233">DNA recombination</keyword>
<comment type="caution">
    <text evidence="6">The sequence shown here is derived from an EMBL/GenBank/DDBJ whole genome shotgun (WGS) entry which is preliminary data.</text>
</comment>
<keyword evidence="2" id="KW-0229">DNA integration</keyword>
<organism evidence="6 7">
    <name type="scientific">Roseovarius spongiae</name>
    <dbReference type="NCBI Taxonomy" id="2320272"/>
    <lineage>
        <taxon>Bacteria</taxon>
        <taxon>Pseudomonadati</taxon>
        <taxon>Pseudomonadota</taxon>
        <taxon>Alphaproteobacteria</taxon>
        <taxon>Rhodobacterales</taxon>
        <taxon>Roseobacteraceae</taxon>
        <taxon>Roseovarius</taxon>
    </lineage>
</organism>
<comment type="similarity">
    <text evidence="1">Belongs to the 'phage' integrase family.</text>
</comment>
<name>A0A3A8ATS5_9RHOB</name>
<dbReference type="GO" id="GO:0006310">
    <property type="term" value="P:DNA recombination"/>
    <property type="evidence" value="ECO:0007669"/>
    <property type="project" value="UniProtKB-KW"/>
</dbReference>
<dbReference type="InterPro" id="IPR011010">
    <property type="entry name" value="DNA_brk_join_enz"/>
</dbReference>
<feature type="domain" description="DUF6538" evidence="5">
    <location>
        <begin position="11"/>
        <end position="60"/>
    </location>
</feature>
<dbReference type="Gene3D" id="1.10.443.10">
    <property type="entry name" value="Intergrase catalytic core"/>
    <property type="match status" value="1"/>
</dbReference>
<dbReference type="EMBL" id="RAPE01000003">
    <property type="protein sequence ID" value="RKF14070.1"/>
    <property type="molecule type" value="Genomic_DNA"/>
</dbReference>
<dbReference type="InterPro" id="IPR050090">
    <property type="entry name" value="Tyrosine_recombinase_XerCD"/>
</dbReference>
<evidence type="ECO:0000256" key="2">
    <source>
        <dbReference type="ARBA" id="ARBA00022908"/>
    </source>
</evidence>
<gene>
    <name evidence="6" type="ORF">D6850_12935</name>
</gene>
<evidence type="ECO:0000256" key="1">
    <source>
        <dbReference type="ARBA" id="ARBA00008857"/>
    </source>
</evidence>
<keyword evidence="7" id="KW-1185">Reference proteome</keyword>
<proteinExistence type="inferred from homology"/>
<dbReference type="PANTHER" id="PTHR30349">
    <property type="entry name" value="PHAGE INTEGRASE-RELATED"/>
    <property type="match status" value="1"/>
</dbReference>
<reference evidence="6 7" key="1">
    <citation type="submission" date="2018-09" db="EMBL/GenBank/DDBJ databases">
        <title>Roseovarius spongiae sp. nov., isolated from a marine sponge.</title>
        <authorList>
            <person name="Zhuang L."/>
            <person name="Luo L."/>
        </authorList>
    </citation>
    <scope>NUCLEOTIDE SEQUENCE [LARGE SCALE GENOMIC DNA]</scope>
    <source>
        <strain evidence="6 7">HN-E21</strain>
    </source>
</reference>
<dbReference type="RefSeq" id="WP_121167554.1">
    <property type="nucleotide sequence ID" value="NZ_RAPE01000003.1"/>
</dbReference>
<evidence type="ECO:0000259" key="5">
    <source>
        <dbReference type="Pfam" id="PF20172"/>
    </source>
</evidence>
<evidence type="ECO:0000313" key="6">
    <source>
        <dbReference type="EMBL" id="RKF14070.1"/>
    </source>
</evidence>
<evidence type="ECO:0000313" key="7">
    <source>
        <dbReference type="Proteomes" id="UP000281128"/>
    </source>
</evidence>
<dbReference type="OrthoDB" id="7222937at2"/>